<gene>
    <name evidence="1" type="ORF">BSK65_11225</name>
</gene>
<protein>
    <submittedName>
        <fullName evidence="1">Uncharacterized protein</fullName>
    </submittedName>
</protein>
<organism evidence="1 2">
    <name type="scientific">Paenibacillus odorifer</name>
    <dbReference type="NCBI Taxonomy" id="189426"/>
    <lineage>
        <taxon>Bacteria</taxon>
        <taxon>Bacillati</taxon>
        <taxon>Bacillota</taxon>
        <taxon>Bacilli</taxon>
        <taxon>Bacillales</taxon>
        <taxon>Paenibacillaceae</taxon>
        <taxon>Paenibacillus</taxon>
    </lineage>
</organism>
<accession>A0A1R0ZHP4</accession>
<dbReference type="EMBL" id="MPTW01000005">
    <property type="protein sequence ID" value="OME70494.1"/>
    <property type="molecule type" value="Genomic_DNA"/>
</dbReference>
<sequence length="65" mass="7849">MTKKTNKNEYKLVIHYATPEAHDKKIGKNQMSKRNYKMNLLVIHYASEEESKSIEYLEEELIKRY</sequence>
<dbReference type="AlphaFoldDB" id="A0A1R0ZHP4"/>
<name>A0A1R0ZHP4_9BACL</name>
<evidence type="ECO:0000313" key="1">
    <source>
        <dbReference type="EMBL" id="OME70494.1"/>
    </source>
</evidence>
<comment type="caution">
    <text evidence="1">The sequence shown here is derived from an EMBL/GenBank/DDBJ whole genome shotgun (WGS) entry which is preliminary data.</text>
</comment>
<proteinExistence type="predicted"/>
<evidence type="ECO:0000313" key="2">
    <source>
        <dbReference type="Proteomes" id="UP000187425"/>
    </source>
</evidence>
<dbReference type="RefSeq" id="WP_076284493.1">
    <property type="nucleotide sequence ID" value="NZ_MPTW01000005.1"/>
</dbReference>
<reference evidence="1 2" key="1">
    <citation type="submission" date="2016-11" db="EMBL/GenBank/DDBJ databases">
        <title>Paenibacillus species isolates.</title>
        <authorList>
            <person name="Beno S.M."/>
        </authorList>
    </citation>
    <scope>NUCLEOTIDE SEQUENCE [LARGE SCALE GENOMIC DNA]</scope>
    <source>
        <strain evidence="1 2">FSL H7-0443</strain>
    </source>
</reference>
<dbReference type="Proteomes" id="UP000187425">
    <property type="component" value="Unassembled WGS sequence"/>
</dbReference>